<dbReference type="InterPro" id="IPR003369">
    <property type="entry name" value="TatA/B/E"/>
</dbReference>
<evidence type="ECO:0000256" key="3">
    <source>
        <dbReference type="ARBA" id="ARBA00022692"/>
    </source>
</evidence>
<feature type="compositionally biased region" description="Acidic residues" evidence="8">
    <location>
        <begin position="311"/>
        <end position="323"/>
    </location>
</feature>
<keyword evidence="6" id="KW-0811">Translocation</keyword>
<evidence type="ECO:0000256" key="7">
    <source>
        <dbReference type="ARBA" id="ARBA00023136"/>
    </source>
</evidence>
<feature type="transmembrane region" description="Helical" evidence="9">
    <location>
        <begin position="6"/>
        <end position="23"/>
    </location>
</feature>
<evidence type="ECO:0000256" key="1">
    <source>
        <dbReference type="ARBA" id="ARBA00004167"/>
    </source>
</evidence>
<gene>
    <name evidence="10" type="ORF">F4Y42_15865</name>
</gene>
<dbReference type="Gene3D" id="1.20.5.3310">
    <property type="match status" value="1"/>
</dbReference>
<evidence type="ECO:0000256" key="5">
    <source>
        <dbReference type="ARBA" id="ARBA00022989"/>
    </source>
</evidence>
<feature type="compositionally biased region" description="Acidic residues" evidence="8">
    <location>
        <begin position="74"/>
        <end position="84"/>
    </location>
</feature>
<dbReference type="Pfam" id="PF02416">
    <property type="entry name" value="TatA_B_E"/>
    <property type="match status" value="1"/>
</dbReference>
<feature type="compositionally biased region" description="Polar residues" evidence="8">
    <location>
        <begin position="125"/>
        <end position="148"/>
    </location>
</feature>
<evidence type="ECO:0000256" key="2">
    <source>
        <dbReference type="ARBA" id="ARBA00022448"/>
    </source>
</evidence>
<dbReference type="PRINTS" id="PR01506">
    <property type="entry name" value="TATBPROTEIN"/>
</dbReference>
<comment type="subcellular location">
    <subcellularLocation>
        <location evidence="1">Membrane</location>
        <topology evidence="1">Single-pass membrane protein</topology>
    </subcellularLocation>
</comment>
<feature type="compositionally biased region" description="Low complexity" evidence="8">
    <location>
        <begin position="101"/>
        <end position="119"/>
    </location>
</feature>
<feature type="region of interest" description="Disordered" evidence="8">
    <location>
        <begin position="72"/>
        <end position="323"/>
    </location>
</feature>
<evidence type="ECO:0000256" key="4">
    <source>
        <dbReference type="ARBA" id="ARBA00022927"/>
    </source>
</evidence>
<organism evidence="10">
    <name type="scientific">Caldilineaceae bacterium SB0664_bin_27</name>
    <dbReference type="NCBI Taxonomy" id="2605260"/>
    <lineage>
        <taxon>Bacteria</taxon>
        <taxon>Bacillati</taxon>
        <taxon>Chloroflexota</taxon>
        <taxon>Caldilineae</taxon>
        <taxon>Caldilineales</taxon>
        <taxon>Caldilineaceae</taxon>
    </lineage>
</organism>
<evidence type="ECO:0000313" key="10">
    <source>
        <dbReference type="EMBL" id="MXY94915.1"/>
    </source>
</evidence>
<keyword evidence="5 9" id="KW-1133">Transmembrane helix</keyword>
<evidence type="ECO:0000256" key="6">
    <source>
        <dbReference type="ARBA" id="ARBA00023010"/>
    </source>
</evidence>
<protein>
    <recommendedName>
        <fullName evidence="11">Sec-independent protein translocase protein TatB homolog</fullName>
    </recommendedName>
</protein>
<comment type="caution">
    <text evidence="10">The sequence shown here is derived from an EMBL/GenBank/DDBJ whole genome shotgun (WGS) entry which is preliminary data.</text>
</comment>
<keyword evidence="4" id="KW-0653">Protein transport</keyword>
<reference evidence="10" key="1">
    <citation type="submission" date="2019-09" db="EMBL/GenBank/DDBJ databases">
        <title>Characterisation of the sponge microbiome using genome-centric metagenomics.</title>
        <authorList>
            <person name="Engelberts J.P."/>
            <person name="Robbins S.J."/>
            <person name="De Goeij J.M."/>
            <person name="Aranda M."/>
            <person name="Bell S.C."/>
            <person name="Webster N.S."/>
        </authorList>
    </citation>
    <scope>NUCLEOTIDE SEQUENCE</scope>
    <source>
        <strain evidence="10">SB0664_bin_27</strain>
    </source>
</reference>
<dbReference type="EMBL" id="VXRG01000130">
    <property type="protein sequence ID" value="MXY94915.1"/>
    <property type="molecule type" value="Genomic_DNA"/>
</dbReference>
<keyword evidence="3 9" id="KW-0812">Transmembrane</keyword>
<proteinExistence type="predicted"/>
<evidence type="ECO:0008006" key="11">
    <source>
        <dbReference type="Google" id="ProtNLM"/>
    </source>
</evidence>
<dbReference type="AlphaFoldDB" id="A0A6B0YXK6"/>
<keyword evidence="2" id="KW-0813">Transport</keyword>
<accession>A0A6B0YXK6</accession>
<keyword evidence="7 9" id="KW-0472">Membrane</keyword>
<name>A0A6B0YXK6_9CHLR</name>
<feature type="compositionally biased region" description="Basic and acidic residues" evidence="8">
    <location>
        <begin position="227"/>
        <end position="255"/>
    </location>
</feature>
<feature type="compositionally biased region" description="Polar residues" evidence="8">
    <location>
        <begin position="161"/>
        <end position="198"/>
    </location>
</feature>
<evidence type="ECO:0000256" key="8">
    <source>
        <dbReference type="SAM" id="MobiDB-lite"/>
    </source>
</evidence>
<evidence type="ECO:0000256" key="9">
    <source>
        <dbReference type="SAM" id="Phobius"/>
    </source>
</evidence>
<sequence>MNSIFGIGVLEFIFILIFALIFLGPERLPKVTKDVLFFIRRLQRLSGDLTRQVNEEIGDLRELDPSYHMKQLMDDEEEEEEEEEKSIGQVDGQKSTTGTKQTSAPSQPAQAADATAASSGDETVEQTAEQKSAPQPSLSNLNTAASANGRQQSGGSGDSSVKTTGTAIPSAPKTGSASATNRTPSIGATPKRTGSTQKRGVKTLSELRKQQRAKRQSGSSGADSSYLDERNKRAQRRAESRREAVAAQKNEREEASELEDTVTDPVDSGAGDDSGVLAELSSNGEGAADTDVVARESGAESDEGAVAAVVEDADGDGDEETQL</sequence>